<evidence type="ECO:0000313" key="2">
    <source>
        <dbReference type="EMBL" id="KAK5632068.1"/>
    </source>
</evidence>
<feature type="chain" id="PRO_5042922157" description="Secreted protein" evidence="1">
    <location>
        <begin position="24"/>
        <end position="204"/>
    </location>
</feature>
<evidence type="ECO:0000256" key="1">
    <source>
        <dbReference type="SAM" id="SignalP"/>
    </source>
</evidence>
<proteinExistence type="predicted"/>
<dbReference type="EMBL" id="JAWHQM010000022">
    <property type="protein sequence ID" value="KAK5632068.1"/>
    <property type="molecule type" value="Genomic_DNA"/>
</dbReference>
<comment type="caution">
    <text evidence="2">The sequence shown here is derived from an EMBL/GenBank/DDBJ whole genome shotgun (WGS) entry which is preliminary data.</text>
</comment>
<name>A0AAN7ULP1_9PEZI</name>
<feature type="signal peptide" evidence="1">
    <location>
        <begin position="1"/>
        <end position="23"/>
    </location>
</feature>
<evidence type="ECO:0008006" key="4">
    <source>
        <dbReference type="Google" id="ProtNLM"/>
    </source>
</evidence>
<dbReference type="Proteomes" id="UP001305414">
    <property type="component" value="Unassembled WGS sequence"/>
</dbReference>
<evidence type="ECO:0000313" key="3">
    <source>
        <dbReference type="Proteomes" id="UP001305414"/>
    </source>
</evidence>
<gene>
    <name evidence="2" type="ORF">RRF57_007782</name>
</gene>
<keyword evidence="3" id="KW-1185">Reference proteome</keyword>
<dbReference type="AlphaFoldDB" id="A0AAN7ULP1"/>
<organism evidence="2 3">
    <name type="scientific">Xylaria bambusicola</name>
    <dbReference type="NCBI Taxonomy" id="326684"/>
    <lineage>
        <taxon>Eukaryota</taxon>
        <taxon>Fungi</taxon>
        <taxon>Dikarya</taxon>
        <taxon>Ascomycota</taxon>
        <taxon>Pezizomycotina</taxon>
        <taxon>Sordariomycetes</taxon>
        <taxon>Xylariomycetidae</taxon>
        <taxon>Xylariales</taxon>
        <taxon>Xylariaceae</taxon>
        <taxon>Xylaria</taxon>
    </lineage>
</organism>
<accession>A0AAN7ULP1</accession>
<sequence length="204" mass="22674">MHLHRALLGGPFLITLIVDICDAEARLIALSPLEVIHQRPSHVPLDITPVLGHGLRHGVNVIPEVVDAELVLENLLHRQVVLALDARPVLRHVDRRVPIPLAEPVDQVAESLRVRPQPEGLCLWTDDVARLVAGVRRQVPEEVLRRRLPGLMLDVVGRVMVHAVEVIGPFDERGFLWGELRQTLPELLAHGIRVLPEIDGVGEP</sequence>
<keyword evidence="1" id="KW-0732">Signal</keyword>
<reference evidence="2 3" key="1">
    <citation type="submission" date="2023-10" db="EMBL/GenBank/DDBJ databases">
        <title>Draft genome sequence of Xylaria bambusicola isolate GMP-LS, the root and basal stem rot pathogen of sugarcane in Indonesia.</title>
        <authorList>
            <person name="Selvaraj P."/>
            <person name="Muralishankar V."/>
            <person name="Muruganantham S."/>
            <person name="Sp S."/>
            <person name="Haryani S."/>
            <person name="Lau K.J.X."/>
            <person name="Naqvi N.I."/>
        </authorList>
    </citation>
    <scope>NUCLEOTIDE SEQUENCE [LARGE SCALE GENOMIC DNA]</scope>
    <source>
        <strain evidence="2">GMP-LS</strain>
    </source>
</reference>
<protein>
    <recommendedName>
        <fullName evidence="4">Secreted protein</fullName>
    </recommendedName>
</protein>